<feature type="signal peptide" evidence="5">
    <location>
        <begin position="1"/>
        <end position="22"/>
    </location>
</feature>
<dbReference type="EMBL" id="JADJMS010000051">
    <property type="protein sequence ID" value="MBK7417327.1"/>
    <property type="molecule type" value="Genomic_DNA"/>
</dbReference>
<feature type="binding site" evidence="3">
    <location>
        <position position="151"/>
    </location>
    <ligand>
        <name>Cu cation</name>
        <dbReference type="ChEBI" id="CHEBI:23378"/>
    </ligand>
</feature>
<dbReference type="InterPro" id="IPR036249">
    <property type="entry name" value="Thioredoxin-like_sf"/>
</dbReference>
<feature type="disulfide bond" description="Redox-active" evidence="4">
    <location>
        <begin position="61"/>
        <end position="65"/>
    </location>
</feature>
<organism evidence="7 8">
    <name type="scientific">Candidatus Dechloromonas phosphorivorans</name>
    <dbReference type="NCBI Taxonomy" id="2899244"/>
    <lineage>
        <taxon>Bacteria</taxon>
        <taxon>Pseudomonadati</taxon>
        <taxon>Pseudomonadota</taxon>
        <taxon>Betaproteobacteria</taxon>
        <taxon>Rhodocyclales</taxon>
        <taxon>Azonexaceae</taxon>
        <taxon>Dechloromonas</taxon>
    </lineage>
</organism>
<evidence type="ECO:0000256" key="4">
    <source>
        <dbReference type="PIRSR" id="PIRSR603782-2"/>
    </source>
</evidence>
<dbReference type="GO" id="GO:0046872">
    <property type="term" value="F:metal ion binding"/>
    <property type="evidence" value="ECO:0007669"/>
    <property type="project" value="UniProtKB-KW"/>
</dbReference>
<proteinExistence type="inferred from homology"/>
<evidence type="ECO:0000256" key="5">
    <source>
        <dbReference type="SAM" id="SignalP"/>
    </source>
</evidence>
<feature type="domain" description="Thioredoxin" evidence="6">
    <location>
        <begin position="24"/>
        <end position="185"/>
    </location>
</feature>
<dbReference type="SUPFAM" id="SSF52833">
    <property type="entry name" value="Thioredoxin-like"/>
    <property type="match status" value="1"/>
</dbReference>
<sequence length="185" mass="19634">MKKFALIAVALVLAALLGCQQARDPKLPPGGDFVLQSADGPVDSRSYRGKVMLVYFGYTNCPDVCPASLAAGGQALNALTPDERKRVKLIMVSVDPERDSLKHLKEYTAFFHGEMIGVTGTTAEIASLAKSFGAGYIKQPAKADGSYAVDHTVSTYVVDSEGKLAAVLDLGVTTDKLVATVRKLL</sequence>
<evidence type="ECO:0000313" key="8">
    <source>
        <dbReference type="Proteomes" id="UP000739411"/>
    </source>
</evidence>
<feature type="binding site" evidence="3">
    <location>
        <position position="61"/>
    </location>
    <ligand>
        <name>Cu cation</name>
        <dbReference type="ChEBI" id="CHEBI:23378"/>
    </ligand>
</feature>
<keyword evidence="5" id="KW-0732">Signal</keyword>
<dbReference type="CDD" id="cd02968">
    <property type="entry name" value="SCO"/>
    <property type="match status" value="1"/>
</dbReference>
<feature type="binding site" evidence="3">
    <location>
        <position position="65"/>
    </location>
    <ligand>
        <name>Cu cation</name>
        <dbReference type="ChEBI" id="CHEBI:23378"/>
    </ligand>
</feature>
<name>A0A935K897_9RHOO</name>
<evidence type="ECO:0000256" key="3">
    <source>
        <dbReference type="PIRSR" id="PIRSR603782-1"/>
    </source>
</evidence>
<dbReference type="FunFam" id="3.40.30.10:FF:000013">
    <property type="entry name" value="Blast:Protein SCO1 homolog, mitochondrial"/>
    <property type="match status" value="1"/>
</dbReference>
<dbReference type="InterPro" id="IPR003782">
    <property type="entry name" value="SCO1/SenC"/>
</dbReference>
<dbReference type="PROSITE" id="PS51257">
    <property type="entry name" value="PROKAR_LIPOPROTEIN"/>
    <property type="match status" value="1"/>
</dbReference>
<protein>
    <submittedName>
        <fullName evidence="7">SCO family protein</fullName>
    </submittedName>
</protein>
<keyword evidence="4" id="KW-1015">Disulfide bond</keyword>
<keyword evidence="2 3" id="KW-0186">Copper</keyword>
<comment type="caution">
    <text evidence="7">The sequence shown here is derived from an EMBL/GenBank/DDBJ whole genome shotgun (WGS) entry which is preliminary data.</text>
</comment>
<keyword evidence="3" id="KW-0479">Metal-binding</keyword>
<accession>A0A935K897</accession>
<evidence type="ECO:0000256" key="1">
    <source>
        <dbReference type="ARBA" id="ARBA00010996"/>
    </source>
</evidence>
<dbReference type="AlphaFoldDB" id="A0A935K897"/>
<dbReference type="Gene3D" id="3.40.30.10">
    <property type="entry name" value="Glutaredoxin"/>
    <property type="match status" value="1"/>
</dbReference>
<dbReference type="PROSITE" id="PS51352">
    <property type="entry name" value="THIOREDOXIN_2"/>
    <property type="match status" value="1"/>
</dbReference>
<dbReference type="Proteomes" id="UP000739411">
    <property type="component" value="Unassembled WGS sequence"/>
</dbReference>
<dbReference type="PANTHER" id="PTHR12151">
    <property type="entry name" value="ELECTRON TRANSPORT PROTIN SCO1/SENC FAMILY MEMBER"/>
    <property type="match status" value="1"/>
</dbReference>
<comment type="similarity">
    <text evidence="1">Belongs to the SCO1/2 family.</text>
</comment>
<evidence type="ECO:0000259" key="6">
    <source>
        <dbReference type="PROSITE" id="PS51352"/>
    </source>
</evidence>
<evidence type="ECO:0000313" key="7">
    <source>
        <dbReference type="EMBL" id="MBK7417327.1"/>
    </source>
</evidence>
<dbReference type="PANTHER" id="PTHR12151:SF25">
    <property type="entry name" value="LINALOOL DEHYDRATASE_ISOMERASE DOMAIN-CONTAINING PROTEIN"/>
    <property type="match status" value="1"/>
</dbReference>
<dbReference type="Pfam" id="PF02630">
    <property type="entry name" value="SCO1-SenC"/>
    <property type="match status" value="1"/>
</dbReference>
<gene>
    <name evidence="7" type="ORF">IPJ38_21790</name>
</gene>
<evidence type="ECO:0000256" key="2">
    <source>
        <dbReference type="ARBA" id="ARBA00023008"/>
    </source>
</evidence>
<dbReference type="InterPro" id="IPR013766">
    <property type="entry name" value="Thioredoxin_domain"/>
</dbReference>
<reference evidence="7 8" key="1">
    <citation type="submission" date="2020-10" db="EMBL/GenBank/DDBJ databases">
        <title>Connecting structure to function with the recovery of over 1000 high-quality activated sludge metagenome-assembled genomes encoding full-length rRNA genes using long-read sequencing.</title>
        <authorList>
            <person name="Singleton C.M."/>
            <person name="Petriglieri F."/>
            <person name="Kristensen J.M."/>
            <person name="Kirkegaard R.H."/>
            <person name="Michaelsen T.Y."/>
            <person name="Andersen M.H."/>
            <person name="Karst S.M."/>
            <person name="Dueholm M.S."/>
            <person name="Nielsen P.H."/>
            <person name="Albertsen M."/>
        </authorList>
    </citation>
    <scope>NUCLEOTIDE SEQUENCE [LARGE SCALE GENOMIC DNA]</scope>
    <source>
        <strain evidence="7">EsbW_18-Q3-R4-48_BATAC.463</strain>
    </source>
</reference>
<feature type="chain" id="PRO_5037484889" evidence="5">
    <location>
        <begin position="23"/>
        <end position="185"/>
    </location>
</feature>